<dbReference type="InterPro" id="IPR016024">
    <property type="entry name" value="ARM-type_fold"/>
</dbReference>
<accession>A0AAN8PFB8</accession>
<feature type="compositionally biased region" description="Polar residues" evidence="1">
    <location>
        <begin position="180"/>
        <end position="192"/>
    </location>
</feature>
<evidence type="ECO:0000256" key="1">
    <source>
        <dbReference type="SAM" id="MobiDB-lite"/>
    </source>
</evidence>
<feature type="region of interest" description="Disordered" evidence="1">
    <location>
        <begin position="180"/>
        <end position="234"/>
    </location>
</feature>
<dbReference type="AlphaFoldDB" id="A0AAN8PFB8"/>
<dbReference type="GO" id="GO:0000226">
    <property type="term" value="P:microtubule cytoskeleton organization"/>
    <property type="evidence" value="ECO:0007669"/>
    <property type="project" value="UniProtKB-ARBA"/>
</dbReference>
<dbReference type="InterPro" id="IPR024395">
    <property type="entry name" value="CLASP_N_dom"/>
</dbReference>
<dbReference type="SMART" id="SM01349">
    <property type="entry name" value="TOG"/>
    <property type="match status" value="1"/>
</dbReference>
<dbReference type="GO" id="GO:0005929">
    <property type="term" value="C:cilium"/>
    <property type="evidence" value="ECO:0007669"/>
    <property type="project" value="TreeGrafter"/>
</dbReference>
<organism evidence="3 4">
    <name type="scientific">Polyplax serrata</name>
    <name type="common">Common mouse louse</name>
    <dbReference type="NCBI Taxonomy" id="468196"/>
    <lineage>
        <taxon>Eukaryota</taxon>
        <taxon>Metazoa</taxon>
        <taxon>Ecdysozoa</taxon>
        <taxon>Arthropoda</taxon>
        <taxon>Hexapoda</taxon>
        <taxon>Insecta</taxon>
        <taxon>Pterygota</taxon>
        <taxon>Neoptera</taxon>
        <taxon>Paraneoptera</taxon>
        <taxon>Psocodea</taxon>
        <taxon>Troctomorpha</taxon>
        <taxon>Phthiraptera</taxon>
        <taxon>Anoplura</taxon>
        <taxon>Polyplacidae</taxon>
        <taxon>Polyplax</taxon>
    </lineage>
</organism>
<dbReference type="GO" id="GO:0005881">
    <property type="term" value="C:cytoplasmic microtubule"/>
    <property type="evidence" value="ECO:0007669"/>
    <property type="project" value="TreeGrafter"/>
</dbReference>
<feature type="domain" description="TOG" evidence="2">
    <location>
        <begin position="323"/>
        <end position="558"/>
    </location>
</feature>
<reference evidence="3 4" key="1">
    <citation type="submission" date="2023-10" db="EMBL/GenBank/DDBJ databases">
        <title>Genomes of two closely related lineages of the louse Polyplax serrata with different host specificities.</title>
        <authorList>
            <person name="Martinu J."/>
            <person name="Tarabai H."/>
            <person name="Stefka J."/>
            <person name="Hypsa V."/>
        </authorList>
    </citation>
    <scope>NUCLEOTIDE SEQUENCE [LARGE SCALE GENOMIC DNA]</scope>
    <source>
        <strain evidence="3">HR10_N</strain>
    </source>
</reference>
<protein>
    <recommendedName>
        <fullName evidence="2">TOG domain-containing protein</fullName>
    </recommendedName>
</protein>
<dbReference type="InterPro" id="IPR034085">
    <property type="entry name" value="TOG"/>
</dbReference>
<evidence type="ECO:0000313" key="4">
    <source>
        <dbReference type="Proteomes" id="UP001372834"/>
    </source>
</evidence>
<evidence type="ECO:0000259" key="2">
    <source>
        <dbReference type="SMART" id="SM01349"/>
    </source>
</evidence>
<sequence length="558" mass="61789">MTVSGNDGNNNLFGQVRSKLNRLKWVDQTVMRATQEPDVESAEKKKQRRKCFRWTAVPCCWSLTSDNAVSAESDAETGNWCLKLFKPSKRNGLNRENRNISEPEDKYSNSVKAVGLSNPENGFSGFSAFLPSIHSSQTDISYNRSNRANVQNKFGEVDENRLQDTMSELSGLLANSKSLAKSATKDSFTMRNQPADENEISNDLPEKDAESESFPDGKFQNKMPDRRHIKGGESLPMTIASAPAVISTEQRGHTPSTSSSNSAEFGTLSGSELRLGKHANETSTVDFSGRLPYRSYTTCNVKQKSKNVIISKNANKVGISGTPFPETLKPFERPKEGLDTCFNQLESQQWEVNMLGLTSLVRLLRHHPAIVLSQLHPIIVALGRQIKNLRSQVARVACQASAEMFLILKRNVEPDLDELSGPLFHRSADTNRFIRADCNDALDNMVNSVGHAKAVSIIISKGTTHQNATVRAVAARLLLRLSERVGPEKMLSLPKEIRDKMLQAGASLLTEGKLETRAFAKQVFRIWSSHPTFSNLISEAISPNVMRQINKTLSALKG</sequence>
<dbReference type="Gene3D" id="1.25.10.10">
    <property type="entry name" value="Leucine-rich Repeat Variant"/>
    <property type="match status" value="1"/>
</dbReference>
<proteinExistence type="predicted"/>
<dbReference type="Proteomes" id="UP001372834">
    <property type="component" value="Unassembled WGS sequence"/>
</dbReference>
<comment type="caution">
    <text evidence="3">The sequence shown here is derived from an EMBL/GenBank/DDBJ whole genome shotgun (WGS) entry which is preliminary data.</text>
</comment>
<dbReference type="PANTHER" id="PTHR21567:SF87">
    <property type="entry name" value="CRESCERIN-LIKE PROTEIN CHE-12"/>
    <property type="match status" value="1"/>
</dbReference>
<dbReference type="GO" id="GO:0008017">
    <property type="term" value="F:microtubule binding"/>
    <property type="evidence" value="ECO:0007669"/>
    <property type="project" value="TreeGrafter"/>
</dbReference>
<evidence type="ECO:0000313" key="3">
    <source>
        <dbReference type="EMBL" id="KAK6621262.1"/>
    </source>
</evidence>
<dbReference type="PANTHER" id="PTHR21567">
    <property type="entry name" value="CLASP"/>
    <property type="match status" value="1"/>
</dbReference>
<dbReference type="EMBL" id="JAWJWE010000039">
    <property type="protein sequence ID" value="KAK6621262.1"/>
    <property type="molecule type" value="Genomic_DNA"/>
</dbReference>
<dbReference type="SUPFAM" id="SSF48371">
    <property type="entry name" value="ARM repeat"/>
    <property type="match status" value="1"/>
</dbReference>
<name>A0AAN8PFB8_POLSC</name>
<gene>
    <name evidence="3" type="ORF">RUM43_011568</name>
</gene>
<feature type="region of interest" description="Disordered" evidence="1">
    <location>
        <begin position="247"/>
        <end position="266"/>
    </location>
</feature>
<dbReference type="InterPro" id="IPR011989">
    <property type="entry name" value="ARM-like"/>
</dbReference>
<dbReference type="Pfam" id="PF12348">
    <property type="entry name" value="CLASP_N"/>
    <property type="match status" value="1"/>
</dbReference>